<name>A0AAD5T4T1_9FUNG</name>
<dbReference type="Proteomes" id="UP001211907">
    <property type="component" value="Unassembled WGS sequence"/>
</dbReference>
<accession>A0AAD5T4T1</accession>
<gene>
    <name evidence="1" type="ORF">HK100_009743</name>
</gene>
<organism evidence="1 2">
    <name type="scientific">Physocladia obscura</name>
    <dbReference type="NCBI Taxonomy" id="109957"/>
    <lineage>
        <taxon>Eukaryota</taxon>
        <taxon>Fungi</taxon>
        <taxon>Fungi incertae sedis</taxon>
        <taxon>Chytridiomycota</taxon>
        <taxon>Chytridiomycota incertae sedis</taxon>
        <taxon>Chytridiomycetes</taxon>
        <taxon>Chytridiales</taxon>
        <taxon>Chytriomycetaceae</taxon>
        <taxon>Physocladia</taxon>
    </lineage>
</organism>
<sequence length="199" mass="22350">MSDFTRPAAPRSRRGSFDLRAPQNISLDLARSSTHLRSNSQLASAGSEAREMILQMPVGVSEDAQIRLSTGTKIHHQRCRESTSEIEKIFNEEKNKSLPPSPRLSQSSLFFDKSPAESLLNLNRNSSFARKFGGAEFHAHHAENWILDTDDKNYDFKFNVSVVGAKGTGKRTMVFKECGNTMAPDHILFEIKIQLLRKS</sequence>
<comment type="caution">
    <text evidence="1">The sequence shown here is derived from an EMBL/GenBank/DDBJ whole genome shotgun (WGS) entry which is preliminary data.</text>
</comment>
<dbReference type="EMBL" id="JADGJH010000510">
    <property type="protein sequence ID" value="KAJ3127470.1"/>
    <property type="molecule type" value="Genomic_DNA"/>
</dbReference>
<evidence type="ECO:0000313" key="1">
    <source>
        <dbReference type="EMBL" id="KAJ3127470.1"/>
    </source>
</evidence>
<keyword evidence="2" id="KW-1185">Reference proteome</keyword>
<evidence type="ECO:0000313" key="2">
    <source>
        <dbReference type="Proteomes" id="UP001211907"/>
    </source>
</evidence>
<dbReference type="AlphaFoldDB" id="A0AAD5T4T1"/>
<reference evidence="1" key="1">
    <citation type="submission" date="2020-05" db="EMBL/GenBank/DDBJ databases">
        <title>Phylogenomic resolution of chytrid fungi.</title>
        <authorList>
            <person name="Stajich J.E."/>
            <person name="Amses K."/>
            <person name="Simmons R."/>
            <person name="Seto K."/>
            <person name="Myers J."/>
            <person name="Bonds A."/>
            <person name="Quandt C.A."/>
            <person name="Barry K."/>
            <person name="Liu P."/>
            <person name="Grigoriev I."/>
            <person name="Longcore J.E."/>
            <person name="James T.Y."/>
        </authorList>
    </citation>
    <scope>NUCLEOTIDE SEQUENCE</scope>
    <source>
        <strain evidence="1">JEL0513</strain>
    </source>
</reference>
<proteinExistence type="predicted"/>
<protein>
    <submittedName>
        <fullName evidence="1">Uncharacterized protein</fullName>
    </submittedName>
</protein>